<reference evidence="2 3" key="1">
    <citation type="journal article" date="2011" name="Int. J. Syst. Evol. Microbiol.">
        <title>Zhongshania antarctica gen. nov., sp. nov. and Zhongshania guokunii sp. nov., gammaproteobacteria respectively isolated from coastal attached (fast) ice and surface seawater of the Antarctic.</title>
        <authorList>
            <person name="Li H.J."/>
            <person name="Zhang X.Y."/>
            <person name="Chen C.X."/>
            <person name="Zhang Y.J."/>
            <person name="Gao Z.M."/>
            <person name="Yu Y."/>
            <person name="Chen X.L."/>
            <person name="Chen B."/>
            <person name="Zhang Y.Z."/>
        </authorList>
    </citation>
    <scope>NUCLEOTIDE SEQUENCE [LARGE SCALE GENOMIC DNA]</scope>
    <source>
        <strain evidence="2 3">ZS6-22T</strain>
    </source>
</reference>
<gene>
    <name evidence="2" type="ORF">AB4876_06875</name>
</gene>
<dbReference type="InterPro" id="IPR019734">
    <property type="entry name" value="TPR_rpt"/>
</dbReference>
<organism evidence="2 3">
    <name type="scientific">Zhongshania guokunii</name>
    <dbReference type="NCBI Taxonomy" id="641783"/>
    <lineage>
        <taxon>Bacteria</taxon>
        <taxon>Pseudomonadati</taxon>
        <taxon>Pseudomonadota</taxon>
        <taxon>Gammaproteobacteria</taxon>
        <taxon>Cellvibrionales</taxon>
        <taxon>Spongiibacteraceae</taxon>
        <taxon>Zhongshania</taxon>
    </lineage>
</organism>
<protein>
    <submittedName>
        <fullName evidence="2">Tetratricopeptide repeat protein</fullName>
    </submittedName>
</protein>
<dbReference type="Proteomes" id="UP001557485">
    <property type="component" value="Unassembled WGS sequence"/>
</dbReference>
<keyword evidence="1" id="KW-0802">TPR repeat</keyword>
<evidence type="ECO:0000313" key="2">
    <source>
        <dbReference type="EMBL" id="MEX1668628.1"/>
    </source>
</evidence>
<comment type="caution">
    <text evidence="2">The sequence shown here is derived from an EMBL/GenBank/DDBJ whole genome shotgun (WGS) entry which is preliminary data.</text>
</comment>
<dbReference type="PROSITE" id="PS50005">
    <property type="entry name" value="TPR"/>
    <property type="match status" value="1"/>
</dbReference>
<dbReference type="RefSeq" id="WP_368380916.1">
    <property type="nucleotide sequence ID" value="NZ_JBFRYA010000005.1"/>
</dbReference>
<evidence type="ECO:0000313" key="3">
    <source>
        <dbReference type="Proteomes" id="UP001557485"/>
    </source>
</evidence>
<evidence type="ECO:0000256" key="1">
    <source>
        <dbReference type="PROSITE-ProRule" id="PRU00339"/>
    </source>
</evidence>
<accession>A0ABV3U469</accession>
<dbReference type="Gene3D" id="1.25.40.10">
    <property type="entry name" value="Tetratricopeptide repeat domain"/>
    <property type="match status" value="1"/>
</dbReference>
<keyword evidence="3" id="KW-1185">Reference proteome</keyword>
<dbReference type="SMART" id="SM00028">
    <property type="entry name" value="TPR"/>
    <property type="match status" value="2"/>
</dbReference>
<feature type="repeat" description="TPR" evidence="1">
    <location>
        <begin position="17"/>
        <end position="50"/>
    </location>
</feature>
<dbReference type="SUPFAM" id="SSF48452">
    <property type="entry name" value="TPR-like"/>
    <property type="match status" value="1"/>
</dbReference>
<dbReference type="Pfam" id="PF13432">
    <property type="entry name" value="TPR_16"/>
    <property type="match status" value="1"/>
</dbReference>
<sequence length="104" mass="11381">MNIDALEKMLAKGMDSPMLRFGLGKAYFDADRFSDAIAQFQHCVELDPSYSAAWKLLGKSQLQAGAPIAAASAWQRGLLAAQSSGDKQTEKEITVFLKKLNKTE</sequence>
<dbReference type="InterPro" id="IPR011990">
    <property type="entry name" value="TPR-like_helical_dom_sf"/>
</dbReference>
<proteinExistence type="predicted"/>
<name>A0ABV3U469_9GAMM</name>
<dbReference type="EMBL" id="JBFRYA010000005">
    <property type="protein sequence ID" value="MEX1668628.1"/>
    <property type="molecule type" value="Genomic_DNA"/>
</dbReference>